<sequence length="116" mass="13488">MTITYSNGNGIKFIIDVRLQQFISVSVQVYSTNQAILTGFNCNIPYTYEQIIAPFDFNGTEEIIRNTLELMYEDSDVSNFQVEDMIETIDILMTEMFTDMGVETMRRCIVRHKYTV</sequence>
<dbReference type="Pfam" id="PF09593">
    <property type="entry name" value="Pathogen_betaC1"/>
    <property type="match status" value="1"/>
</dbReference>
<gene>
    <name evidence="2" type="primary">betaC1</name>
</gene>
<proteinExistence type="predicted"/>
<dbReference type="Proteomes" id="UP000201661">
    <property type="component" value="Segment"/>
</dbReference>
<protein>
    <submittedName>
        <fullName evidence="2">C1 protein</fullName>
    </submittedName>
</protein>
<feature type="domain" description="Cotton leaf-curl disease DNA-betaC1" evidence="1">
    <location>
        <begin position="2"/>
        <end position="116"/>
    </location>
</feature>
<organism evidence="2 3">
    <name type="scientific">Tobacco leaf curl Japan betasatellite</name>
    <dbReference type="NCBI Taxonomy" id="2010326"/>
    <lineage>
        <taxon>Viruses</taxon>
        <taxon>Viruses incertae sedis</taxon>
        <taxon>Tolecusatellitidae</taxon>
        <taxon>Betasatellite</taxon>
        <taxon>Betasatellite nicotianajapanense</taxon>
    </lineage>
</organism>
<evidence type="ECO:0000259" key="1">
    <source>
        <dbReference type="Pfam" id="PF09593"/>
    </source>
</evidence>
<dbReference type="InterPro" id="IPR018583">
    <property type="entry name" value="CLCuD_DNA-betaC1"/>
</dbReference>
<dbReference type="KEGG" id="vg:5129799"/>
<dbReference type="RefSeq" id="YP_001210298.1">
    <property type="nucleotide sequence ID" value="NC_009450.1"/>
</dbReference>
<dbReference type="OrthoDB" id="17520at10239"/>
<name>A4F1V8_9VIRU</name>
<evidence type="ECO:0000313" key="2">
    <source>
        <dbReference type="EMBL" id="BAF49375.1"/>
    </source>
</evidence>
<dbReference type="EMBL" id="AB236324">
    <property type="protein sequence ID" value="BAF49375.1"/>
    <property type="molecule type" value="Genomic_DNA"/>
</dbReference>
<reference evidence="2 3" key="1">
    <citation type="journal article" date="2008" name="Arch. Virol.">
        <title>Unique grouping of the Far East Asian begomovirus complex based on sequence analyses of the DNA-A genome and associated DNAbeta satellite molecules isolated from tomato, honeysuckle and Eupatorium plants in Japan.</title>
        <authorList>
            <person name="Ueda S."/>
            <person name="Onuki M."/>
            <person name="Hanada K."/>
            <person name="Takanami Y."/>
        </authorList>
    </citation>
    <scope>NUCLEOTIDE SEQUENCE [LARGE SCALE GENOMIC DNA]</scope>
    <source>
        <strain evidence="2">Myz</strain>
    </source>
</reference>
<accession>A4F1V8</accession>
<evidence type="ECO:0000313" key="3">
    <source>
        <dbReference type="Proteomes" id="UP000201661"/>
    </source>
</evidence>
<keyword evidence="3" id="KW-1185">Reference proteome</keyword>
<dbReference type="GeneID" id="5129799"/>